<protein>
    <submittedName>
        <fullName evidence="1">Uncharacterized protein</fullName>
    </submittedName>
</protein>
<organism evidence="1 2">
    <name type="scientific">Chionoecetes opilio</name>
    <name type="common">Atlantic snow crab</name>
    <name type="synonym">Cancer opilio</name>
    <dbReference type="NCBI Taxonomy" id="41210"/>
    <lineage>
        <taxon>Eukaryota</taxon>
        <taxon>Metazoa</taxon>
        <taxon>Ecdysozoa</taxon>
        <taxon>Arthropoda</taxon>
        <taxon>Crustacea</taxon>
        <taxon>Multicrustacea</taxon>
        <taxon>Malacostraca</taxon>
        <taxon>Eumalacostraca</taxon>
        <taxon>Eucarida</taxon>
        <taxon>Decapoda</taxon>
        <taxon>Pleocyemata</taxon>
        <taxon>Brachyura</taxon>
        <taxon>Eubrachyura</taxon>
        <taxon>Majoidea</taxon>
        <taxon>Majidae</taxon>
        <taxon>Chionoecetes</taxon>
    </lineage>
</organism>
<name>A0A8J5CK69_CHIOP</name>
<comment type="caution">
    <text evidence="1">The sequence shown here is derived from an EMBL/GenBank/DDBJ whole genome shotgun (WGS) entry which is preliminary data.</text>
</comment>
<dbReference type="AlphaFoldDB" id="A0A8J5CK69"/>
<keyword evidence="2" id="KW-1185">Reference proteome</keyword>
<evidence type="ECO:0000313" key="1">
    <source>
        <dbReference type="EMBL" id="KAG0713284.1"/>
    </source>
</evidence>
<evidence type="ECO:0000313" key="2">
    <source>
        <dbReference type="Proteomes" id="UP000770661"/>
    </source>
</evidence>
<sequence length="128" mass="13805">MPPRLGTSCWAGTHQRNGSSVVRAVVPGCLPRCCTSWRYCCPAATDVSASGQYLAPMDAGFIRQSRPSLDVLVASRTASSAPPRCTEDYVGWAPCEPYAAPLRGEALDWCPEWRWRAARCSIGCAGLP</sequence>
<accession>A0A8J5CK69</accession>
<reference evidence="1" key="1">
    <citation type="submission" date="2020-07" db="EMBL/GenBank/DDBJ databases">
        <title>The High-quality genome of the commercially important snow crab, Chionoecetes opilio.</title>
        <authorList>
            <person name="Jeong J.-H."/>
            <person name="Ryu S."/>
        </authorList>
    </citation>
    <scope>NUCLEOTIDE SEQUENCE</scope>
    <source>
        <strain evidence="1">MADBK_172401_WGS</strain>
        <tissue evidence="1">Digestive gland</tissue>
    </source>
</reference>
<dbReference type="EMBL" id="JACEEZ010021594">
    <property type="protein sequence ID" value="KAG0713284.1"/>
    <property type="molecule type" value="Genomic_DNA"/>
</dbReference>
<dbReference type="Proteomes" id="UP000770661">
    <property type="component" value="Unassembled WGS sequence"/>
</dbReference>
<gene>
    <name evidence="1" type="ORF">GWK47_001894</name>
</gene>
<proteinExistence type="predicted"/>